<accession>A0A445J0K3</accession>
<dbReference type="AlphaFoldDB" id="A0A445J0K3"/>
<dbReference type="EMBL" id="QZWG01000009">
    <property type="protein sequence ID" value="RZB91919.1"/>
    <property type="molecule type" value="Genomic_DNA"/>
</dbReference>
<reference evidence="1 2" key="1">
    <citation type="submission" date="2018-09" db="EMBL/GenBank/DDBJ databases">
        <title>A high-quality reference genome of wild soybean provides a powerful tool to mine soybean genomes.</title>
        <authorList>
            <person name="Xie M."/>
            <person name="Chung C.Y.L."/>
            <person name="Li M.-W."/>
            <person name="Wong F.-L."/>
            <person name="Chan T.-F."/>
            <person name="Lam H.-M."/>
        </authorList>
    </citation>
    <scope>NUCLEOTIDE SEQUENCE [LARGE SCALE GENOMIC DNA]</scope>
    <source>
        <strain evidence="2">cv. W05</strain>
        <tissue evidence="1">Hypocotyl of etiolated seedlings</tissue>
    </source>
</reference>
<dbReference type="EMBL" id="QZWG01000009">
    <property type="protein sequence ID" value="RZB91920.1"/>
    <property type="molecule type" value="Genomic_DNA"/>
</dbReference>
<protein>
    <submittedName>
        <fullName evidence="1">Uncharacterized protein</fullName>
    </submittedName>
</protein>
<name>A0A445J0K3_GLYSO</name>
<keyword evidence="2" id="KW-1185">Reference proteome</keyword>
<sequence>MRVAILGSLEKRMQRDYIDDVIKPPTKNRFVLGQEDRIHLLDPSRTPLYTLPHFSTNPTPNGTVSPLARCTARATTSLLRQSRSNEVVLDAYWTQWVWKIYPLEVEIDKHMMYRFLRIVRFAFLAGSFGCLLDPMGVENLLS</sequence>
<dbReference type="Proteomes" id="UP000289340">
    <property type="component" value="Chromosome 9"/>
</dbReference>
<organism evidence="1 2">
    <name type="scientific">Glycine soja</name>
    <name type="common">Wild soybean</name>
    <dbReference type="NCBI Taxonomy" id="3848"/>
    <lineage>
        <taxon>Eukaryota</taxon>
        <taxon>Viridiplantae</taxon>
        <taxon>Streptophyta</taxon>
        <taxon>Embryophyta</taxon>
        <taxon>Tracheophyta</taxon>
        <taxon>Spermatophyta</taxon>
        <taxon>Magnoliopsida</taxon>
        <taxon>eudicotyledons</taxon>
        <taxon>Gunneridae</taxon>
        <taxon>Pentapetalae</taxon>
        <taxon>rosids</taxon>
        <taxon>fabids</taxon>
        <taxon>Fabales</taxon>
        <taxon>Fabaceae</taxon>
        <taxon>Papilionoideae</taxon>
        <taxon>50 kb inversion clade</taxon>
        <taxon>NPAAA clade</taxon>
        <taxon>indigoferoid/millettioid clade</taxon>
        <taxon>Phaseoleae</taxon>
        <taxon>Glycine</taxon>
        <taxon>Glycine subgen. Soja</taxon>
    </lineage>
</organism>
<evidence type="ECO:0000313" key="2">
    <source>
        <dbReference type="Proteomes" id="UP000289340"/>
    </source>
</evidence>
<comment type="caution">
    <text evidence="1">The sequence shown here is derived from an EMBL/GenBank/DDBJ whole genome shotgun (WGS) entry which is preliminary data.</text>
</comment>
<dbReference type="EMBL" id="QZWG01000009">
    <property type="protein sequence ID" value="RZB91921.1"/>
    <property type="molecule type" value="Genomic_DNA"/>
</dbReference>
<proteinExistence type="predicted"/>
<gene>
    <name evidence="1" type="ORF">D0Y65_024080</name>
</gene>
<evidence type="ECO:0000313" key="1">
    <source>
        <dbReference type="EMBL" id="RZB91921.1"/>
    </source>
</evidence>